<dbReference type="EnsemblPlants" id="AES89475">
    <property type="protein sequence ID" value="AES89475"/>
    <property type="gene ID" value="MTR_4g075380"/>
</dbReference>
<dbReference type="EMBL" id="CM001220">
    <property type="protein sequence ID" value="AES89475.1"/>
    <property type="molecule type" value="Genomic_DNA"/>
</dbReference>
<proteinExistence type="predicted"/>
<dbReference type="HOGENOM" id="CLU_2641854_0_0_1"/>
<evidence type="ECO:0000313" key="3">
    <source>
        <dbReference type="Proteomes" id="UP000002051"/>
    </source>
</evidence>
<accession>G7JPK8</accession>
<reference evidence="1 3" key="2">
    <citation type="journal article" date="2014" name="BMC Genomics">
        <title>An improved genome release (version Mt4.0) for the model legume Medicago truncatula.</title>
        <authorList>
            <person name="Tang H."/>
            <person name="Krishnakumar V."/>
            <person name="Bidwell S."/>
            <person name="Rosen B."/>
            <person name="Chan A."/>
            <person name="Zhou S."/>
            <person name="Gentzbittel L."/>
            <person name="Childs K.L."/>
            <person name="Yandell M."/>
            <person name="Gundlach H."/>
            <person name="Mayer K.F."/>
            <person name="Schwartz D.C."/>
            <person name="Town C.D."/>
        </authorList>
    </citation>
    <scope>GENOME REANNOTATION</scope>
    <source>
        <strain evidence="2 3">cv. Jemalong A17</strain>
    </source>
</reference>
<evidence type="ECO:0000313" key="2">
    <source>
        <dbReference type="EnsemblPlants" id="AES89475"/>
    </source>
</evidence>
<dbReference type="PaxDb" id="3880-AES89475"/>
<dbReference type="AlphaFoldDB" id="G7JPK8"/>
<name>G7JPK8_MEDTR</name>
<protein>
    <submittedName>
        <fullName evidence="1 2">Uncharacterized protein</fullName>
    </submittedName>
</protein>
<reference evidence="1 3" key="1">
    <citation type="journal article" date="2011" name="Nature">
        <title>The Medicago genome provides insight into the evolution of rhizobial symbioses.</title>
        <authorList>
            <person name="Young N.D."/>
            <person name="Debelle F."/>
            <person name="Oldroyd G.E."/>
            <person name="Geurts R."/>
            <person name="Cannon S.B."/>
            <person name="Udvardi M.K."/>
            <person name="Benedito V.A."/>
            <person name="Mayer K.F."/>
            <person name="Gouzy J."/>
            <person name="Schoof H."/>
            <person name="Van de Peer Y."/>
            <person name="Proost S."/>
            <person name="Cook D.R."/>
            <person name="Meyers B.C."/>
            <person name="Spannagl M."/>
            <person name="Cheung F."/>
            <person name="De Mita S."/>
            <person name="Krishnakumar V."/>
            <person name="Gundlach H."/>
            <person name="Zhou S."/>
            <person name="Mudge J."/>
            <person name="Bharti A.K."/>
            <person name="Murray J.D."/>
            <person name="Naoumkina M.A."/>
            <person name="Rosen B."/>
            <person name="Silverstein K.A."/>
            <person name="Tang H."/>
            <person name="Rombauts S."/>
            <person name="Zhao P.X."/>
            <person name="Zhou P."/>
            <person name="Barbe V."/>
            <person name="Bardou P."/>
            <person name="Bechner M."/>
            <person name="Bellec A."/>
            <person name="Berger A."/>
            <person name="Berges H."/>
            <person name="Bidwell S."/>
            <person name="Bisseling T."/>
            <person name="Choisne N."/>
            <person name="Couloux A."/>
            <person name="Denny R."/>
            <person name="Deshpande S."/>
            <person name="Dai X."/>
            <person name="Doyle J.J."/>
            <person name="Dudez A.M."/>
            <person name="Farmer A.D."/>
            <person name="Fouteau S."/>
            <person name="Franken C."/>
            <person name="Gibelin C."/>
            <person name="Gish J."/>
            <person name="Goldstein S."/>
            <person name="Gonzalez A.J."/>
            <person name="Green P.J."/>
            <person name="Hallab A."/>
            <person name="Hartog M."/>
            <person name="Hua A."/>
            <person name="Humphray S.J."/>
            <person name="Jeong D.H."/>
            <person name="Jing Y."/>
            <person name="Jocker A."/>
            <person name="Kenton S.M."/>
            <person name="Kim D.J."/>
            <person name="Klee K."/>
            <person name="Lai H."/>
            <person name="Lang C."/>
            <person name="Lin S."/>
            <person name="Macmil S.L."/>
            <person name="Magdelenat G."/>
            <person name="Matthews L."/>
            <person name="McCorrison J."/>
            <person name="Monaghan E.L."/>
            <person name="Mun J.H."/>
            <person name="Najar F.Z."/>
            <person name="Nicholson C."/>
            <person name="Noirot C."/>
            <person name="O'Bleness M."/>
            <person name="Paule C.R."/>
            <person name="Poulain J."/>
            <person name="Prion F."/>
            <person name="Qin B."/>
            <person name="Qu C."/>
            <person name="Retzel E.F."/>
            <person name="Riddle C."/>
            <person name="Sallet E."/>
            <person name="Samain S."/>
            <person name="Samson N."/>
            <person name="Sanders I."/>
            <person name="Saurat O."/>
            <person name="Scarpelli C."/>
            <person name="Schiex T."/>
            <person name="Segurens B."/>
            <person name="Severin A.J."/>
            <person name="Sherrier D.J."/>
            <person name="Shi R."/>
            <person name="Sims S."/>
            <person name="Singer S.R."/>
            <person name="Sinharoy S."/>
            <person name="Sterck L."/>
            <person name="Viollet A."/>
            <person name="Wang B.B."/>
            <person name="Wang K."/>
            <person name="Wang M."/>
            <person name="Wang X."/>
            <person name="Warfsmann J."/>
            <person name="Weissenbach J."/>
            <person name="White D.D."/>
            <person name="White J.D."/>
            <person name="Wiley G.B."/>
            <person name="Wincker P."/>
            <person name="Xing Y."/>
            <person name="Yang L."/>
            <person name="Yao Z."/>
            <person name="Ying F."/>
            <person name="Zhai J."/>
            <person name="Zhou L."/>
            <person name="Zuber A."/>
            <person name="Denarie J."/>
            <person name="Dixon R.A."/>
            <person name="May G.D."/>
            <person name="Schwartz D.C."/>
            <person name="Rogers J."/>
            <person name="Quetier F."/>
            <person name="Town C.D."/>
            <person name="Roe B.A."/>
        </authorList>
    </citation>
    <scope>NUCLEOTIDE SEQUENCE [LARGE SCALE GENOMIC DNA]</scope>
    <source>
        <strain evidence="1">A17</strain>
        <strain evidence="2 3">cv. Jemalong A17</strain>
    </source>
</reference>
<dbReference type="Proteomes" id="UP000002051">
    <property type="component" value="Chromosome 4"/>
</dbReference>
<keyword evidence="3" id="KW-1185">Reference proteome</keyword>
<evidence type="ECO:0000313" key="1">
    <source>
        <dbReference type="EMBL" id="AES89475.1"/>
    </source>
</evidence>
<sequence length="77" mass="9040">MEGRNYMPRKKTIKLPDFTVTAAVKEICYCGVMKRPWSLFAAEIRDPWKKTQCLNKSGILDIYFENERYCLGNEQNS</sequence>
<gene>
    <name evidence="1" type="ordered locus">MTR_4g075380</name>
</gene>
<organism evidence="1 3">
    <name type="scientific">Medicago truncatula</name>
    <name type="common">Barrel medic</name>
    <name type="synonym">Medicago tribuloides</name>
    <dbReference type="NCBI Taxonomy" id="3880"/>
    <lineage>
        <taxon>Eukaryota</taxon>
        <taxon>Viridiplantae</taxon>
        <taxon>Streptophyta</taxon>
        <taxon>Embryophyta</taxon>
        <taxon>Tracheophyta</taxon>
        <taxon>Spermatophyta</taxon>
        <taxon>Magnoliopsida</taxon>
        <taxon>eudicotyledons</taxon>
        <taxon>Gunneridae</taxon>
        <taxon>Pentapetalae</taxon>
        <taxon>rosids</taxon>
        <taxon>fabids</taxon>
        <taxon>Fabales</taxon>
        <taxon>Fabaceae</taxon>
        <taxon>Papilionoideae</taxon>
        <taxon>50 kb inversion clade</taxon>
        <taxon>NPAAA clade</taxon>
        <taxon>Hologalegina</taxon>
        <taxon>IRL clade</taxon>
        <taxon>Trifolieae</taxon>
        <taxon>Medicago</taxon>
    </lineage>
</organism>
<reference evidence="2" key="3">
    <citation type="submission" date="2015-04" db="UniProtKB">
        <authorList>
            <consortium name="EnsemblPlants"/>
        </authorList>
    </citation>
    <scope>IDENTIFICATION</scope>
    <source>
        <strain evidence="2">cv. Jemalong A17</strain>
    </source>
</reference>